<dbReference type="EMBL" id="JASBWS010000004">
    <property type="protein sequence ID" value="KAJ9116057.1"/>
    <property type="molecule type" value="Genomic_DNA"/>
</dbReference>
<dbReference type="Proteomes" id="UP001230649">
    <property type="component" value="Unassembled WGS sequence"/>
</dbReference>
<evidence type="ECO:0000313" key="2">
    <source>
        <dbReference type="Proteomes" id="UP001230649"/>
    </source>
</evidence>
<name>A0ACC2WZV0_9TREE</name>
<comment type="caution">
    <text evidence="1">The sequence shown here is derived from an EMBL/GenBank/DDBJ whole genome shotgun (WGS) entry which is preliminary data.</text>
</comment>
<keyword evidence="2" id="KW-1185">Reference proteome</keyword>
<protein>
    <submittedName>
        <fullName evidence="1">Uncharacterized protein</fullName>
    </submittedName>
</protein>
<evidence type="ECO:0000313" key="1">
    <source>
        <dbReference type="EMBL" id="KAJ9116057.1"/>
    </source>
</evidence>
<organism evidence="1 2">
    <name type="scientific">Naganishia adeliensis</name>
    <dbReference type="NCBI Taxonomy" id="92952"/>
    <lineage>
        <taxon>Eukaryota</taxon>
        <taxon>Fungi</taxon>
        <taxon>Dikarya</taxon>
        <taxon>Basidiomycota</taxon>
        <taxon>Agaricomycotina</taxon>
        <taxon>Tremellomycetes</taxon>
        <taxon>Filobasidiales</taxon>
        <taxon>Filobasidiaceae</taxon>
        <taxon>Naganishia</taxon>
    </lineage>
</organism>
<gene>
    <name evidence="1" type="ORF">QFC20_000729</name>
</gene>
<accession>A0ACC2WZV0</accession>
<sequence>MSKRPGDQGAAGDPKRAKTGQPGMASQSPAGLDMAAIRAQIAARMAALGKPASSASPVARSPAPSPPIAAPASGASGLTPDRSKPRLGVYLPPSRRRRTQAPTNPYLAAARPSPPVDTPPVKPGLGSVAPHPLLADLTSGSRSGTPTSSGKNRYAPMVPKFTSVKANARFAGAAAAGATADPKAGMGVPRIAPSLNPYTAAGAAAAAATIAKSPSGTASPSTAPATTIPDLPTGLSARRARPTLKFNQKGKYIQRAEEMRHEAKMEALRQRIAENARKAGLDSEFEVLERSVKRQPPPEVEWWDAPLLRDGKYDDLDKGMKQGTIVLDDQNQHVTLFVQHPIPIPAPWEGKTPELRGLMLTKKEQRKMRRQRRAAELQDKRDRQKMGLLPPDPPKIRLQNMMRVLTSAAVSDPTKVEARVRAEAAARQNNHERDNAERKLTDEQRREKLEMKKAKDETKGLVGAAFKIKYLVNGAHRFKIRRNAEQLALNGLLLFHADFAMVYVEGSANAIKKYKRLLLSRIDWTEEARPKPLVGTSGGGEGMDVDPVLIGGGAGDEDDEDNGNANRSSWEPMQAHPETMADNRCELVWEGEVEEKHFRSFRYRNIEADREAREMLGKAREGLWDLAKRWIWEGVD</sequence>
<proteinExistence type="predicted"/>
<reference evidence="1" key="1">
    <citation type="submission" date="2023-04" db="EMBL/GenBank/DDBJ databases">
        <title>Draft Genome sequencing of Naganishia species isolated from polar environments using Oxford Nanopore Technology.</title>
        <authorList>
            <person name="Leo P."/>
            <person name="Venkateswaran K."/>
        </authorList>
    </citation>
    <scope>NUCLEOTIDE SEQUENCE</scope>
    <source>
        <strain evidence="1">MNA-CCFEE 5262</strain>
    </source>
</reference>